<feature type="transmembrane region" description="Helical" evidence="1">
    <location>
        <begin position="40"/>
        <end position="57"/>
    </location>
</feature>
<feature type="transmembrane region" description="Helical" evidence="1">
    <location>
        <begin position="12"/>
        <end position="34"/>
    </location>
</feature>
<dbReference type="EMBL" id="ASGZ01000033">
    <property type="protein sequence ID" value="ESP88174.1"/>
    <property type="molecule type" value="Genomic_DNA"/>
</dbReference>
<accession>V4HJS9</accession>
<dbReference type="Proteomes" id="UP000017840">
    <property type="component" value="Unassembled WGS sequence"/>
</dbReference>
<keyword evidence="1" id="KW-0812">Transmembrane</keyword>
<evidence type="ECO:0000256" key="1">
    <source>
        <dbReference type="SAM" id="Phobius"/>
    </source>
</evidence>
<feature type="transmembrane region" description="Helical" evidence="1">
    <location>
        <begin position="64"/>
        <end position="83"/>
    </location>
</feature>
<keyword evidence="3" id="KW-1185">Reference proteome</keyword>
<name>V4HJS9_9EURY</name>
<dbReference type="OrthoDB" id="384826at2157"/>
<protein>
    <submittedName>
        <fullName evidence="2">Uncharacterized protein</fullName>
    </submittedName>
</protein>
<gene>
    <name evidence="2" type="ORF">K933_10200</name>
</gene>
<sequence length="135" mass="14414">MRRGALLGSVGYSLVLIVTVSVAYSPLFWVALFTVQVGPWVWWALLGGGIVGATLGVTVVRYGLLSPVLVVAAAYVVTVYRMWETLTSPRLFLPGTPLDLYAVGWPVLLGVALGCGLVERHVRSIGRTGRSSNGK</sequence>
<reference evidence="2 3" key="1">
    <citation type="journal article" date="2013" name="Genome Announc.">
        <title>Draft Genome Sequence of 'Candidatus Halobonum tyrrellensis' Strain G22, Isolated from the Hypersaline Waters of Lake Tyrrell, Australia.</title>
        <authorList>
            <person name="Ugalde J.A."/>
            <person name="Narasingarao P."/>
            <person name="Kuo S."/>
            <person name="Podell S."/>
            <person name="Allen E.E."/>
        </authorList>
    </citation>
    <scope>NUCLEOTIDE SEQUENCE [LARGE SCALE GENOMIC DNA]</scope>
    <source>
        <strain evidence="2 3">G22</strain>
    </source>
</reference>
<dbReference type="AlphaFoldDB" id="V4HJS9"/>
<organism evidence="2 3">
    <name type="scientific">Candidatus Halobonum tyrrellensis G22</name>
    <dbReference type="NCBI Taxonomy" id="1324957"/>
    <lineage>
        <taxon>Archaea</taxon>
        <taxon>Methanobacteriati</taxon>
        <taxon>Methanobacteriota</taxon>
        <taxon>Stenosarchaea group</taxon>
        <taxon>Halobacteria</taxon>
        <taxon>Halobacteriales</taxon>
        <taxon>Haloferacaceae</taxon>
        <taxon>Candidatus Halobonum</taxon>
    </lineage>
</organism>
<comment type="caution">
    <text evidence="2">The sequence shown here is derived from an EMBL/GenBank/DDBJ whole genome shotgun (WGS) entry which is preliminary data.</text>
</comment>
<proteinExistence type="predicted"/>
<evidence type="ECO:0000313" key="2">
    <source>
        <dbReference type="EMBL" id="ESP88174.1"/>
    </source>
</evidence>
<evidence type="ECO:0000313" key="3">
    <source>
        <dbReference type="Proteomes" id="UP000017840"/>
    </source>
</evidence>
<keyword evidence="1" id="KW-1133">Transmembrane helix</keyword>
<dbReference type="RefSeq" id="WP_023394623.1">
    <property type="nucleotide sequence ID" value="NZ_ASGZ01000033.1"/>
</dbReference>
<dbReference type="STRING" id="1324957.K933_10200"/>
<feature type="transmembrane region" description="Helical" evidence="1">
    <location>
        <begin position="103"/>
        <end position="122"/>
    </location>
</feature>
<keyword evidence="1" id="KW-0472">Membrane</keyword>